<protein>
    <submittedName>
        <fullName evidence="6">Disease resistance protein RGA3 isoform X2</fullName>
    </submittedName>
</protein>
<reference evidence="6" key="2">
    <citation type="submission" date="2025-08" db="UniProtKB">
        <authorList>
            <consortium name="RefSeq"/>
        </authorList>
    </citation>
    <scope>IDENTIFICATION</scope>
    <source>
        <tissue evidence="6">Seedling</tissue>
    </source>
</reference>
<evidence type="ECO:0000313" key="6">
    <source>
        <dbReference type="RefSeq" id="XP_060671141.1"/>
    </source>
</evidence>
<accession>A0ABM4A334</accession>
<dbReference type="Pfam" id="PF18052">
    <property type="entry name" value="Rx_N"/>
    <property type="match status" value="1"/>
</dbReference>
<evidence type="ECO:0000256" key="1">
    <source>
        <dbReference type="ARBA" id="ARBA00022737"/>
    </source>
</evidence>
<dbReference type="RefSeq" id="XP_060671141.1">
    <property type="nucleotide sequence ID" value="XM_060815158.1"/>
</dbReference>
<evidence type="ECO:0000256" key="3">
    <source>
        <dbReference type="ARBA" id="ARBA00022821"/>
    </source>
</evidence>
<reference evidence="5" key="1">
    <citation type="submission" date="2025-05" db="UniProtKB">
        <authorList>
            <consortium name="RefSeq"/>
        </authorList>
    </citation>
    <scope>NUCLEOTIDE SEQUENCE [LARGE SCALE GENOMIC DNA]</scope>
</reference>
<dbReference type="Proteomes" id="UP001652623">
    <property type="component" value="Chromosome 2"/>
</dbReference>
<name>A0ABM4A334_ZIZJJ</name>
<feature type="domain" description="Disease resistance N-terminal" evidence="4">
    <location>
        <begin position="12"/>
        <end position="98"/>
    </location>
</feature>
<proteinExistence type="predicted"/>
<keyword evidence="5" id="KW-1185">Reference proteome</keyword>
<evidence type="ECO:0000259" key="4">
    <source>
        <dbReference type="Pfam" id="PF18052"/>
    </source>
</evidence>
<evidence type="ECO:0000313" key="5">
    <source>
        <dbReference type="Proteomes" id="UP001652623"/>
    </source>
</evidence>
<keyword evidence="2" id="KW-0547">Nucleotide-binding</keyword>
<evidence type="ECO:0000256" key="2">
    <source>
        <dbReference type="ARBA" id="ARBA00022741"/>
    </source>
</evidence>
<keyword evidence="1" id="KW-0677">Repeat</keyword>
<organism evidence="5 6">
    <name type="scientific">Ziziphus jujuba</name>
    <name type="common">Chinese jujube</name>
    <name type="synonym">Ziziphus sativa</name>
    <dbReference type="NCBI Taxonomy" id="326968"/>
    <lineage>
        <taxon>Eukaryota</taxon>
        <taxon>Viridiplantae</taxon>
        <taxon>Streptophyta</taxon>
        <taxon>Embryophyta</taxon>
        <taxon>Tracheophyta</taxon>
        <taxon>Spermatophyta</taxon>
        <taxon>Magnoliopsida</taxon>
        <taxon>eudicotyledons</taxon>
        <taxon>Gunneridae</taxon>
        <taxon>Pentapetalae</taxon>
        <taxon>rosids</taxon>
        <taxon>fabids</taxon>
        <taxon>Rosales</taxon>
        <taxon>Rhamnaceae</taxon>
        <taxon>Paliureae</taxon>
        <taxon>Ziziphus</taxon>
    </lineage>
</organism>
<dbReference type="InterPro" id="IPR041118">
    <property type="entry name" value="Rx_N"/>
</dbReference>
<sequence>MAESILFGVAERIIGTLATSAVQETGLLWGVNEELSGLEDTISLIKAVLVDAEEKKAHNHHVKAWLTRLEDVVYEADDLLDEFSAEDLRQQILGSTGSEMTKMTLLQRCQKDKGEDWPKIAHIPNLQFEFVDDSQSSAASGHKWKIFKNFRVPHLCKK</sequence>
<dbReference type="Gene3D" id="1.20.5.4130">
    <property type="match status" value="1"/>
</dbReference>
<dbReference type="GeneID" id="107403325"/>
<gene>
    <name evidence="6" type="primary">LOC107403325</name>
</gene>
<keyword evidence="3" id="KW-0611">Plant defense</keyword>